<feature type="transmembrane region" description="Helical" evidence="1">
    <location>
        <begin position="119"/>
        <end position="142"/>
    </location>
</feature>
<feature type="transmembrane region" description="Helical" evidence="1">
    <location>
        <begin position="249"/>
        <end position="272"/>
    </location>
</feature>
<keyword evidence="1" id="KW-0472">Membrane</keyword>
<feature type="transmembrane region" description="Helical" evidence="1">
    <location>
        <begin position="154"/>
        <end position="171"/>
    </location>
</feature>
<keyword evidence="1" id="KW-0812">Transmembrane</keyword>
<gene>
    <name evidence="2" type="ORF">ACFQ1E_01775</name>
</gene>
<protein>
    <submittedName>
        <fullName evidence="2">Uncharacterized protein</fullName>
    </submittedName>
</protein>
<evidence type="ECO:0000313" key="3">
    <source>
        <dbReference type="Proteomes" id="UP001596977"/>
    </source>
</evidence>
<dbReference type="EMBL" id="JBHTJG010000001">
    <property type="protein sequence ID" value="MFD0945059.1"/>
    <property type="molecule type" value="Genomic_DNA"/>
</dbReference>
<dbReference type="InterPro" id="IPR004693">
    <property type="entry name" value="Silicon_transpt"/>
</dbReference>
<feature type="transmembrane region" description="Helical" evidence="1">
    <location>
        <begin position="210"/>
        <end position="229"/>
    </location>
</feature>
<comment type="caution">
    <text evidence="2">The sequence shown here is derived from an EMBL/GenBank/DDBJ whole genome shotgun (WGS) entry which is preliminary data.</text>
</comment>
<proteinExistence type="predicted"/>
<keyword evidence="3" id="KW-1185">Reference proteome</keyword>
<organism evidence="2 3">
    <name type="scientific">Sphingomonas canadensis</name>
    <dbReference type="NCBI Taxonomy" id="1219257"/>
    <lineage>
        <taxon>Bacteria</taxon>
        <taxon>Pseudomonadati</taxon>
        <taxon>Pseudomonadota</taxon>
        <taxon>Alphaproteobacteria</taxon>
        <taxon>Sphingomonadales</taxon>
        <taxon>Sphingomonadaceae</taxon>
        <taxon>Sphingomonas</taxon>
    </lineage>
</organism>
<keyword evidence="1" id="KW-1133">Transmembrane helix</keyword>
<dbReference type="Proteomes" id="UP001596977">
    <property type="component" value="Unassembled WGS sequence"/>
</dbReference>
<evidence type="ECO:0000313" key="2">
    <source>
        <dbReference type="EMBL" id="MFD0945059.1"/>
    </source>
</evidence>
<accession>A0ABW3H1Q2</accession>
<name>A0ABW3H1Q2_9SPHN</name>
<dbReference type="Pfam" id="PF03842">
    <property type="entry name" value="Silic_transp"/>
    <property type="match status" value="1"/>
</dbReference>
<evidence type="ECO:0000256" key="1">
    <source>
        <dbReference type="SAM" id="Phobius"/>
    </source>
</evidence>
<reference evidence="3" key="1">
    <citation type="journal article" date="2019" name="Int. J. Syst. Evol. Microbiol.">
        <title>The Global Catalogue of Microorganisms (GCM) 10K type strain sequencing project: providing services to taxonomists for standard genome sequencing and annotation.</title>
        <authorList>
            <consortium name="The Broad Institute Genomics Platform"/>
            <consortium name="The Broad Institute Genome Sequencing Center for Infectious Disease"/>
            <person name="Wu L."/>
            <person name="Ma J."/>
        </authorList>
    </citation>
    <scope>NUCLEOTIDE SEQUENCE [LARGE SCALE GENOMIC DNA]</scope>
    <source>
        <strain evidence="3">CCUG 62982</strain>
    </source>
</reference>
<sequence>MLPSRFKAWINRPWRDAPATDAEAWLVSAREYFANRGYARADVLNLVGLQAEELRHILSSDNDQTRLLKVIDAAFLENGTLAGSNAPAVRMACEALQFCFAGFPALPFRLGWASLLWKGLGFVVSTVVTLLICYLVVGALIAGKSDFGPAQSSPILGVALLVILLTILAFVEGSHISIARLQGAKIPADFPNRRVVRLHRTVRSNQDADHFYAGRQILVIFIIFFVSRLTSFPTLTNFPFTSVPLPGGWLSIFTIVFVNYGIAGAIFVYWIGQMLPQLVASKAPTWVLRSLLGEIVARTAKAVGVAGVAAPAELVARAFSGEPDIPPDPRDRYHQISTDNGWNYLLQKKEWSITKTSASFTYEHVVTFQVPGLRAFTDIALLLLKKLNPTPNTVTTLHRVAPGRTEEQVPVLDQALQRNEEGEYVQFVTTASPKWGNFEVGDVLSRSTSGNAAFEGNMEDTFQISFPVQHFVFRCTFSDALGINAPRLMVTKLIDDGVREARDIIELPIQTGVNGDKAFEYALAYPPVGTRLKFLWSFHDG</sequence>